<organism evidence="2 3">
    <name type="scientific">Geodermatophilus africanus</name>
    <dbReference type="NCBI Taxonomy" id="1137993"/>
    <lineage>
        <taxon>Bacteria</taxon>
        <taxon>Bacillati</taxon>
        <taxon>Actinomycetota</taxon>
        <taxon>Actinomycetes</taxon>
        <taxon>Geodermatophilales</taxon>
        <taxon>Geodermatophilaceae</taxon>
        <taxon>Geodermatophilus</taxon>
    </lineage>
</organism>
<protein>
    <submittedName>
        <fullName evidence="2">Uncharacterized protein</fullName>
    </submittedName>
</protein>
<evidence type="ECO:0000313" key="2">
    <source>
        <dbReference type="EMBL" id="SDY03585.1"/>
    </source>
</evidence>
<evidence type="ECO:0000256" key="1">
    <source>
        <dbReference type="SAM" id="MobiDB-lite"/>
    </source>
</evidence>
<dbReference type="Proteomes" id="UP000198921">
    <property type="component" value="Unassembled WGS sequence"/>
</dbReference>
<feature type="region of interest" description="Disordered" evidence="1">
    <location>
        <begin position="1"/>
        <end position="73"/>
    </location>
</feature>
<reference evidence="3" key="1">
    <citation type="submission" date="2016-10" db="EMBL/GenBank/DDBJ databases">
        <authorList>
            <person name="Varghese N."/>
            <person name="Submissions S."/>
        </authorList>
    </citation>
    <scope>NUCLEOTIDE SEQUENCE [LARGE SCALE GENOMIC DNA]</scope>
    <source>
        <strain evidence="3">DSM 45422</strain>
    </source>
</reference>
<sequence>MSILGRLMGTAENTARTAARGGRTGRGMPRSTGRMSTGRGYGRATSGRAGRGRPATPAASGLGGLLGGLLRRR</sequence>
<name>A0A1H3GKS0_9ACTN</name>
<evidence type="ECO:0000313" key="3">
    <source>
        <dbReference type="Proteomes" id="UP000198921"/>
    </source>
</evidence>
<keyword evidence="3" id="KW-1185">Reference proteome</keyword>
<accession>A0A1H3GKS0</accession>
<dbReference type="STRING" id="1137993.SAMN05660209_01902"/>
<dbReference type="AlphaFoldDB" id="A0A1H3GKS0"/>
<gene>
    <name evidence="2" type="ORF">SAMN05660209_01902</name>
</gene>
<dbReference type="RefSeq" id="WP_091154236.1">
    <property type="nucleotide sequence ID" value="NZ_FNOT01000004.1"/>
</dbReference>
<proteinExistence type="predicted"/>
<feature type="compositionally biased region" description="Low complexity" evidence="1">
    <location>
        <begin position="9"/>
        <end position="60"/>
    </location>
</feature>
<dbReference type="EMBL" id="FNOT01000004">
    <property type="protein sequence ID" value="SDY03585.1"/>
    <property type="molecule type" value="Genomic_DNA"/>
</dbReference>